<feature type="domain" description="Dihydroxy-acid/6-phosphogluconate dehydratase C-terminal" evidence="17">
    <location>
        <begin position="357"/>
        <end position="548"/>
    </location>
</feature>
<comment type="caution">
    <text evidence="15">Lacks conserved residue(s) required for the propagation of feature annotation.</text>
</comment>
<keyword evidence="7 15" id="KW-0408">Iron</keyword>
<evidence type="ECO:0000256" key="15">
    <source>
        <dbReference type="HAMAP-Rule" id="MF_00012"/>
    </source>
</evidence>
<dbReference type="SUPFAM" id="SSF143975">
    <property type="entry name" value="IlvD/EDD N-terminal domain-like"/>
    <property type="match status" value="1"/>
</dbReference>
<dbReference type="Gene3D" id="3.50.30.80">
    <property type="entry name" value="IlvD/EDD C-terminal domain-like"/>
    <property type="match status" value="1"/>
</dbReference>
<proteinExistence type="inferred from homology"/>
<feature type="domain" description="Dihydroxy-acid/6-phosphogluconate dehydratase N-terminal" evidence="16">
    <location>
        <begin position="32"/>
        <end position="342"/>
    </location>
</feature>
<dbReference type="Proteomes" id="UP001279681">
    <property type="component" value="Unassembled WGS sequence"/>
</dbReference>
<keyword evidence="6 15" id="KW-0460">Magnesium</keyword>
<keyword evidence="3 15" id="KW-0028">Amino-acid biosynthesis</keyword>
<comment type="cofactor">
    <cofactor evidence="1 15">
        <name>Mg(2+)</name>
        <dbReference type="ChEBI" id="CHEBI:18420"/>
    </cofactor>
</comment>
<evidence type="ECO:0000256" key="14">
    <source>
        <dbReference type="ARBA" id="ARBA00029490"/>
    </source>
</evidence>
<dbReference type="PANTHER" id="PTHR43661">
    <property type="entry name" value="D-XYLONATE DEHYDRATASE"/>
    <property type="match status" value="1"/>
</dbReference>
<evidence type="ECO:0000256" key="10">
    <source>
        <dbReference type="ARBA" id="ARBA00023304"/>
    </source>
</evidence>
<dbReference type="PROSITE" id="PS00886">
    <property type="entry name" value="ILVD_EDD_1"/>
    <property type="match status" value="1"/>
</dbReference>
<feature type="binding site" evidence="15">
    <location>
        <position position="78"/>
    </location>
    <ligand>
        <name>Mg(2+)</name>
        <dbReference type="ChEBI" id="CHEBI:18420"/>
    </ligand>
</feature>
<keyword evidence="4 15" id="KW-0001">2Fe-2S</keyword>
<feature type="active site" description="Proton acceptor" evidence="15">
    <location>
        <position position="467"/>
    </location>
</feature>
<dbReference type="Pfam" id="PF00920">
    <property type="entry name" value="ILVD_EDD_N"/>
    <property type="match status" value="1"/>
</dbReference>
<keyword evidence="19" id="KW-1185">Reference proteome</keyword>
<dbReference type="InterPro" id="IPR042096">
    <property type="entry name" value="Dihydro-acid_dehy_C"/>
</dbReference>
<comment type="function">
    <text evidence="15">Functions in the biosynthesis of branched-chain amino acids. Catalyzes the dehydration of (2R,3R)-2,3-dihydroxy-3-methylpentanoate (2,3-dihydroxy-3-methylvalerate) into 2-oxo-3-methylpentanoate (2-oxo-3-methylvalerate) and of (2R)-2,3-dihydroxy-3-methylbutanoate (2,3-dihydroxyisovalerate) into 2-oxo-3-methylbutanoate (2-oxoisovalerate), the penultimate precursor to L-isoleucine and L-valine, respectively.</text>
</comment>
<dbReference type="EC" id="4.2.1.9" evidence="14 15"/>
<reference evidence="19" key="1">
    <citation type="submission" date="2023-07" db="EMBL/GenBank/DDBJ databases">
        <authorList>
            <person name="Colorado M.A."/>
            <person name="Villamil L.M."/>
            <person name="Melo J.F."/>
            <person name="Rodriguez J.A."/>
            <person name="Ruiz R.Y."/>
        </authorList>
    </citation>
    <scope>NUCLEOTIDE SEQUENCE [LARGE SCALE GENOMIC DNA]</scope>
    <source>
        <strain evidence="19">C33</strain>
    </source>
</reference>
<organism evidence="18 19">
    <name type="scientific">Candidatus Cetobacterium colombiensis</name>
    <dbReference type="NCBI Taxonomy" id="3073100"/>
    <lineage>
        <taxon>Bacteria</taxon>
        <taxon>Fusobacteriati</taxon>
        <taxon>Fusobacteriota</taxon>
        <taxon>Fusobacteriia</taxon>
        <taxon>Fusobacteriales</taxon>
        <taxon>Fusobacteriaceae</taxon>
        <taxon>Cetobacterium</taxon>
    </lineage>
</organism>
<dbReference type="InterPro" id="IPR037237">
    <property type="entry name" value="IlvD/EDD_N"/>
</dbReference>
<evidence type="ECO:0000256" key="4">
    <source>
        <dbReference type="ARBA" id="ARBA00022714"/>
    </source>
</evidence>
<feature type="binding site" description="via carbamate group" evidence="15">
    <location>
        <position position="121"/>
    </location>
    <ligand>
        <name>Mg(2+)</name>
        <dbReference type="ChEBI" id="CHEBI:18420"/>
    </ligand>
</feature>
<dbReference type="InterPro" id="IPR020558">
    <property type="entry name" value="DiOHA_6PGluconate_deHydtase_CS"/>
</dbReference>
<dbReference type="PANTHER" id="PTHR43661:SF3">
    <property type="entry name" value="D-XYLONATE DEHYDRATASE YAGF-RELATED"/>
    <property type="match status" value="1"/>
</dbReference>
<dbReference type="RefSeq" id="WP_320314232.1">
    <property type="nucleotide sequence ID" value="NZ_JAVIKH010000014.1"/>
</dbReference>
<evidence type="ECO:0000259" key="16">
    <source>
        <dbReference type="Pfam" id="PF00920"/>
    </source>
</evidence>
<keyword evidence="8 15" id="KW-0411">Iron-sulfur</keyword>
<evidence type="ECO:0000256" key="12">
    <source>
        <dbReference type="ARBA" id="ARBA00029436"/>
    </source>
</evidence>
<evidence type="ECO:0000256" key="13">
    <source>
        <dbReference type="ARBA" id="ARBA00029437"/>
    </source>
</evidence>
<comment type="subunit">
    <text evidence="15">Homodimer.</text>
</comment>
<dbReference type="InterPro" id="IPR004404">
    <property type="entry name" value="DihydroxyA_deHydtase"/>
</dbReference>
<dbReference type="EMBL" id="JAVIKH010000014">
    <property type="protein sequence ID" value="MDX8336853.1"/>
    <property type="molecule type" value="Genomic_DNA"/>
</dbReference>
<dbReference type="Pfam" id="PF24877">
    <property type="entry name" value="ILV_EDD_C"/>
    <property type="match status" value="1"/>
</dbReference>
<dbReference type="InterPro" id="IPR056740">
    <property type="entry name" value="ILV_EDD_C"/>
</dbReference>
<protein>
    <recommendedName>
        <fullName evidence="14 15">Dihydroxy-acid dehydratase</fullName>
        <shortName evidence="15">DAD</shortName>
        <ecNumber evidence="14 15">4.2.1.9</ecNumber>
    </recommendedName>
</protein>
<accession>A0ABU4WBC7</accession>
<evidence type="ECO:0000256" key="9">
    <source>
        <dbReference type="ARBA" id="ARBA00023239"/>
    </source>
</evidence>
<comment type="catalytic activity">
    <reaction evidence="15">
        <text>(2R,3R)-2,3-dihydroxy-3-methylpentanoate = (S)-3-methyl-2-oxopentanoate + H2O</text>
        <dbReference type="Rhea" id="RHEA:27694"/>
        <dbReference type="ChEBI" id="CHEBI:15377"/>
        <dbReference type="ChEBI" id="CHEBI:35146"/>
        <dbReference type="ChEBI" id="CHEBI:49258"/>
        <dbReference type="EC" id="4.2.1.9"/>
    </reaction>
</comment>
<feature type="binding site" evidence="15">
    <location>
        <position position="120"/>
    </location>
    <ligand>
        <name>Mg(2+)</name>
        <dbReference type="ChEBI" id="CHEBI:18420"/>
    </ligand>
</feature>
<dbReference type="SUPFAM" id="SSF52016">
    <property type="entry name" value="LeuD/IlvD-like"/>
    <property type="match status" value="1"/>
</dbReference>
<feature type="binding site" evidence="15">
    <location>
        <position position="441"/>
    </location>
    <ligand>
        <name>Mg(2+)</name>
        <dbReference type="ChEBI" id="CHEBI:18420"/>
    </ligand>
</feature>
<keyword evidence="9 15" id="KW-0456">Lyase</keyword>
<evidence type="ECO:0000256" key="5">
    <source>
        <dbReference type="ARBA" id="ARBA00022723"/>
    </source>
</evidence>
<dbReference type="NCBIfam" id="TIGR00110">
    <property type="entry name" value="ilvD"/>
    <property type="match status" value="1"/>
</dbReference>
<keyword evidence="5 15" id="KW-0479">Metal-binding</keyword>
<dbReference type="PROSITE" id="PS00887">
    <property type="entry name" value="ILVD_EDD_2"/>
    <property type="match status" value="1"/>
</dbReference>
<evidence type="ECO:0000256" key="8">
    <source>
        <dbReference type="ARBA" id="ARBA00023014"/>
    </source>
</evidence>
<evidence type="ECO:0000256" key="2">
    <source>
        <dbReference type="ARBA" id="ARBA00006486"/>
    </source>
</evidence>
<dbReference type="NCBIfam" id="NF002068">
    <property type="entry name" value="PRK00911.1"/>
    <property type="match status" value="1"/>
</dbReference>
<keyword evidence="10 15" id="KW-0100">Branched-chain amino acid biosynthesis</keyword>
<comment type="catalytic activity">
    <reaction evidence="11">
        <text>(2R)-2,3-dihydroxy-3-methylbutanoate = 3-methyl-2-oxobutanoate + H2O</text>
        <dbReference type="Rhea" id="RHEA:24809"/>
        <dbReference type="ChEBI" id="CHEBI:11851"/>
        <dbReference type="ChEBI" id="CHEBI:15377"/>
        <dbReference type="ChEBI" id="CHEBI:49072"/>
        <dbReference type="EC" id="4.2.1.9"/>
    </reaction>
    <physiologicalReaction direction="left-to-right" evidence="11">
        <dbReference type="Rhea" id="RHEA:24810"/>
    </physiologicalReaction>
</comment>
<dbReference type="GO" id="GO:0004160">
    <property type="term" value="F:dihydroxy-acid dehydratase activity"/>
    <property type="evidence" value="ECO:0007669"/>
    <property type="project" value="UniProtKB-EC"/>
</dbReference>
<evidence type="ECO:0000256" key="3">
    <source>
        <dbReference type="ARBA" id="ARBA00022605"/>
    </source>
</evidence>
<evidence type="ECO:0000313" key="19">
    <source>
        <dbReference type="Proteomes" id="UP001279681"/>
    </source>
</evidence>
<name>A0ABU4WBC7_9FUSO</name>
<comment type="pathway">
    <text evidence="13 15">Amino-acid biosynthesis; L-isoleucine biosynthesis; L-isoleucine from 2-oxobutanoate: step 3/4.</text>
</comment>
<evidence type="ECO:0000256" key="1">
    <source>
        <dbReference type="ARBA" id="ARBA00001946"/>
    </source>
</evidence>
<evidence type="ECO:0000256" key="7">
    <source>
        <dbReference type="ARBA" id="ARBA00023004"/>
    </source>
</evidence>
<evidence type="ECO:0000256" key="6">
    <source>
        <dbReference type="ARBA" id="ARBA00022842"/>
    </source>
</evidence>
<evidence type="ECO:0000256" key="11">
    <source>
        <dbReference type="ARBA" id="ARBA00029304"/>
    </source>
</evidence>
<comment type="pathway">
    <text evidence="12 15">Amino-acid biosynthesis; L-valine biosynthesis; L-valine from pyruvate: step 3/4.</text>
</comment>
<comment type="caution">
    <text evidence="18">The sequence shown here is derived from an EMBL/GenBank/DDBJ whole genome shotgun (WGS) entry which is preliminary data.</text>
</comment>
<comment type="cofactor">
    <cofactor evidence="15">
        <name>[2Fe-2S] cluster</name>
        <dbReference type="ChEBI" id="CHEBI:190135"/>
    </cofactor>
    <text evidence="15">Binds 1 [2Fe-2S] cluster per subunit. This cluster acts as a Lewis acid cofactor.</text>
</comment>
<dbReference type="HAMAP" id="MF_00012">
    <property type="entry name" value="IlvD"/>
    <property type="match status" value="1"/>
</dbReference>
<gene>
    <name evidence="15 18" type="primary">ilvD</name>
    <name evidence="18" type="ORF">RFV38_10160</name>
</gene>
<dbReference type="InterPro" id="IPR000581">
    <property type="entry name" value="ILV_EDD_N"/>
</dbReference>
<feature type="modified residue" description="N6-carboxylysine" evidence="15">
    <location>
        <position position="121"/>
    </location>
</feature>
<evidence type="ECO:0000313" key="18">
    <source>
        <dbReference type="EMBL" id="MDX8336853.1"/>
    </source>
</evidence>
<evidence type="ECO:0000259" key="17">
    <source>
        <dbReference type="Pfam" id="PF24877"/>
    </source>
</evidence>
<sequence>MRSEVVTKGLTRAPHRSLFYSMGLTDKEINLPKIGIVNSYNEIVPGHVHLKELVEEVKAGIYMSGGVPMEFNTIAVCDGIAMGHEGMNNSLPTREIIADSIEATAYAMPFDALVFMPSCDKVVPGMLMAAVRLNLPSIFISGGPMLAGKFQGKKIGISDLFEYVGKVQSGEMSLEELNKAEHEVCKTCGSCSGMYTANTMNCLTEALGIALPGNGTIPSVYSERKRLAKETGMQVMELLKKNVKAKDIINEESLYNSVLVDMALGGSTNTALHLPAIAFECGVNLNLDLFDEVSKKTKQIVKLSPASSYFIEDFNEAGGVSGVLKVLKENNLLRSSETVNLKDILDMAEKGEILDNNIIRDFNNPYFKSGGISILKGNLALKGAVVKSGAVHPDMLVHKGPAKVFNSEELATEAILNGDIKKGDVIVIRYEGPKGGPGMREMLSPTGALAGMGLDMYCALITDGRFSGGSRGAAIGHISPEALEGGVIAYVKNGDLIEIDIPNKKLELLVSKDELDSRKKNTTLLKKDVKNRMLQKYMKLVSDSSEGAVMR</sequence>
<comment type="similarity">
    <text evidence="2 15">Belongs to the IlvD/Edd family.</text>
</comment>